<feature type="transmembrane region" description="Helical" evidence="6">
    <location>
        <begin position="99"/>
        <end position="121"/>
    </location>
</feature>
<dbReference type="InterPro" id="IPR004853">
    <property type="entry name" value="Sugar_P_trans_dom"/>
</dbReference>
<feature type="transmembrane region" description="Helical" evidence="6">
    <location>
        <begin position="459"/>
        <end position="478"/>
    </location>
</feature>
<dbReference type="Pfam" id="PF03151">
    <property type="entry name" value="TPT"/>
    <property type="match status" value="2"/>
</dbReference>
<keyword evidence="2" id="KW-0813">Transport</keyword>
<feature type="transmembrane region" description="Helical" evidence="6">
    <location>
        <begin position="431"/>
        <end position="452"/>
    </location>
</feature>
<name>A0A8S9S470_BRACR</name>
<feature type="transmembrane region" description="Helical" evidence="6">
    <location>
        <begin position="315"/>
        <end position="337"/>
    </location>
</feature>
<feature type="domain" description="Sugar phosphate transporter" evidence="7">
    <location>
        <begin position="11"/>
        <end position="223"/>
    </location>
</feature>
<protein>
    <recommendedName>
        <fullName evidence="7">Sugar phosphate transporter domain-containing protein</fullName>
    </recommendedName>
</protein>
<dbReference type="PANTHER" id="PTHR11132">
    <property type="entry name" value="SOLUTE CARRIER FAMILY 35"/>
    <property type="match status" value="1"/>
</dbReference>
<feature type="transmembrane region" description="Helical" evidence="6">
    <location>
        <begin position="402"/>
        <end position="425"/>
    </location>
</feature>
<evidence type="ECO:0000256" key="4">
    <source>
        <dbReference type="ARBA" id="ARBA00022989"/>
    </source>
</evidence>
<feature type="transmembrane region" description="Helical" evidence="6">
    <location>
        <begin position="133"/>
        <end position="150"/>
    </location>
</feature>
<feature type="transmembrane region" description="Helical" evidence="6">
    <location>
        <begin position="38"/>
        <end position="63"/>
    </location>
</feature>
<feature type="transmembrane region" description="Helical" evidence="6">
    <location>
        <begin position="7"/>
        <end position="26"/>
    </location>
</feature>
<evidence type="ECO:0000313" key="9">
    <source>
        <dbReference type="Proteomes" id="UP000712600"/>
    </source>
</evidence>
<feature type="transmembrane region" description="Helical" evidence="6">
    <location>
        <begin position="291"/>
        <end position="309"/>
    </location>
</feature>
<feature type="domain" description="Sugar phosphate transporter" evidence="7">
    <location>
        <begin position="250"/>
        <end position="375"/>
    </location>
</feature>
<feature type="transmembrane region" description="Helical" evidence="6">
    <location>
        <begin position="223"/>
        <end position="246"/>
    </location>
</feature>
<evidence type="ECO:0000256" key="3">
    <source>
        <dbReference type="ARBA" id="ARBA00022692"/>
    </source>
</evidence>
<dbReference type="InterPro" id="IPR050186">
    <property type="entry name" value="TPT_transporter"/>
</dbReference>
<comment type="subcellular location">
    <subcellularLocation>
        <location evidence="1">Membrane</location>
        <topology evidence="1">Multi-pass membrane protein</topology>
    </subcellularLocation>
</comment>
<feature type="transmembrane region" description="Helical" evidence="6">
    <location>
        <begin position="192"/>
        <end position="211"/>
    </location>
</feature>
<feature type="transmembrane region" description="Helical" evidence="6">
    <location>
        <begin position="349"/>
        <end position="366"/>
    </location>
</feature>
<sequence>MINTTLVLTYIYLLIYIILSSGVILYNKWVLSPKYFNFPLPITLTMIHMGFSGFVAFLLIRVFKVVAPVKMTFEIYATCVVPISAFFASSLWFGNTAYLHISVAFIQMLKALMPVATFIMAVICGTDKPRCDVFSNMLLVSVGVVISSYGEIHFNIVGTVYQVTGIFAEALRLVLTQVLLQKKGLTLNPINSLYYIAPCSFVFLAFPWYVLEKPTMEVSQIQFNFWIFFSNALCALALNFSIFLWVLSPKYFNFPLPITLTMIHMGFSGFVAFLLIRVFKVVAPVKMTFQIYATCVVPISAFFASSLWFGNTAYLHISVAFIQMLKALMPVATFIMAVIRGTDKPRCDVFSNMLLVSVGVVISSYGEIHFNVVGTVYQFFVFLAFPWYVLEKPTMEVAQIQLNFWFFFSNALCALALNFTIFLVIGRTGAVTIRVAGVLKDWILIALSTVIFPESTITGLNIIGYAIALCGVVMYNYIKVKDVKASQLTADSLPDRINKEWKMEKKSSDKFNPDVGGEIPGVGAEINDEEAPLITSRLSHIGRTQLGNHAA</sequence>
<dbReference type="EMBL" id="QGKX02000088">
    <property type="protein sequence ID" value="KAF3587967.1"/>
    <property type="molecule type" value="Genomic_DNA"/>
</dbReference>
<proteinExistence type="predicted"/>
<keyword evidence="5 6" id="KW-0472">Membrane</keyword>
<dbReference type="Proteomes" id="UP000712600">
    <property type="component" value="Unassembled WGS sequence"/>
</dbReference>
<organism evidence="8 9">
    <name type="scientific">Brassica cretica</name>
    <name type="common">Mustard</name>
    <dbReference type="NCBI Taxonomy" id="69181"/>
    <lineage>
        <taxon>Eukaryota</taxon>
        <taxon>Viridiplantae</taxon>
        <taxon>Streptophyta</taxon>
        <taxon>Embryophyta</taxon>
        <taxon>Tracheophyta</taxon>
        <taxon>Spermatophyta</taxon>
        <taxon>Magnoliopsida</taxon>
        <taxon>eudicotyledons</taxon>
        <taxon>Gunneridae</taxon>
        <taxon>Pentapetalae</taxon>
        <taxon>rosids</taxon>
        <taxon>malvids</taxon>
        <taxon>Brassicales</taxon>
        <taxon>Brassicaceae</taxon>
        <taxon>Brassiceae</taxon>
        <taxon>Brassica</taxon>
    </lineage>
</organism>
<evidence type="ECO:0000256" key="5">
    <source>
        <dbReference type="ARBA" id="ARBA00023136"/>
    </source>
</evidence>
<feature type="transmembrane region" description="Helical" evidence="6">
    <location>
        <begin position="258"/>
        <end position="279"/>
    </location>
</feature>
<keyword evidence="4 6" id="KW-1133">Transmembrane helix</keyword>
<evidence type="ECO:0000256" key="6">
    <source>
        <dbReference type="SAM" id="Phobius"/>
    </source>
</evidence>
<feature type="transmembrane region" description="Helical" evidence="6">
    <location>
        <begin position="75"/>
        <end position="93"/>
    </location>
</feature>
<dbReference type="AlphaFoldDB" id="A0A8S9S470"/>
<evidence type="ECO:0000256" key="1">
    <source>
        <dbReference type="ARBA" id="ARBA00004141"/>
    </source>
</evidence>
<evidence type="ECO:0000256" key="2">
    <source>
        <dbReference type="ARBA" id="ARBA00022448"/>
    </source>
</evidence>
<evidence type="ECO:0000313" key="8">
    <source>
        <dbReference type="EMBL" id="KAF3587967.1"/>
    </source>
</evidence>
<keyword evidence="3 6" id="KW-0812">Transmembrane</keyword>
<comment type="caution">
    <text evidence="8">The sequence shown here is derived from an EMBL/GenBank/DDBJ whole genome shotgun (WGS) entry which is preliminary data.</text>
</comment>
<dbReference type="GO" id="GO:0016020">
    <property type="term" value="C:membrane"/>
    <property type="evidence" value="ECO:0007669"/>
    <property type="project" value="UniProtKB-SubCell"/>
</dbReference>
<evidence type="ECO:0000259" key="7">
    <source>
        <dbReference type="Pfam" id="PF03151"/>
    </source>
</evidence>
<reference evidence="8" key="1">
    <citation type="submission" date="2019-12" db="EMBL/GenBank/DDBJ databases">
        <title>Genome sequencing and annotation of Brassica cretica.</title>
        <authorList>
            <person name="Studholme D.J."/>
            <person name="Sarris P."/>
        </authorList>
    </citation>
    <scope>NUCLEOTIDE SEQUENCE</scope>
    <source>
        <strain evidence="8">PFS-109/04</strain>
        <tissue evidence="8">Leaf</tissue>
    </source>
</reference>
<accession>A0A8S9S470</accession>
<gene>
    <name evidence="8" type="ORF">F2Q69_00031354</name>
</gene>
<feature type="transmembrane region" description="Helical" evidence="6">
    <location>
        <begin position="372"/>
        <end position="390"/>
    </location>
</feature>